<evidence type="ECO:0000313" key="2">
    <source>
        <dbReference type="EMBL" id="WFD17542.1"/>
    </source>
</evidence>
<dbReference type="Pfam" id="PF01380">
    <property type="entry name" value="SIS"/>
    <property type="match status" value="1"/>
</dbReference>
<proteinExistence type="predicted"/>
<dbReference type="PROSITE" id="PS51464">
    <property type="entry name" value="SIS"/>
    <property type="match status" value="1"/>
</dbReference>
<dbReference type="PANTHER" id="PTHR38418:SF2">
    <property type="entry name" value="SUGAR ISOMERASE, KPSF_GUTQ (AFU_ORTHOLOGUE AFUA_6G08860)"/>
    <property type="match status" value="1"/>
</dbReference>
<sequence length="230" mass="24043">MKLAEVDAGAASVDVAQAVLVHEAQAMARLLDKFSQNRLAMQCAVDAARAARGKVVLVGVGKSGLIARKIASTLTSLGTLACFLHPVEALHGDIGVVHPGEDVIMALSYSGESPELLTFMQLPQAQQCVRIVMSANPKGRLVPLGDIWLDCGSSIEVTDAASGPFSTSSSEAWPDIPAPTTSTTTMLALGDAFSMALTHAKGIQCGTFFANHPGGNLGQMFPLQQRLSKN</sequence>
<dbReference type="Gene3D" id="3.40.50.10490">
    <property type="entry name" value="Glucose-6-phosphate isomerase like protein, domain 1"/>
    <property type="match status" value="1"/>
</dbReference>
<accession>A0AAJ6CNS5</accession>
<evidence type="ECO:0000259" key="1">
    <source>
        <dbReference type="PROSITE" id="PS51464"/>
    </source>
</evidence>
<reference evidence="2 3" key="1">
    <citation type="submission" date="2023-03" db="EMBL/GenBank/DDBJ databases">
        <title>Mating type loci evolution in Malassezia.</title>
        <authorList>
            <person name="Coelho M.A."/>
        </authorList>
    </citation>
    <scope>NUCLEOTIDE SEQUENCE [LARGE SCALE GENOMIC DNA]</scope>
    <source>
        <strain evidence="2 3">CBS 13387</strain>
    </source>
</reference>
<keyword evidence="3" id="KW-1185">Reference proteome</keyword>
<dbReference type="CDD" id="cd05014">
    <property type="entry name" value="SIS_Kpsf"/>
    <property type="match status" value="1"/>
</dbReference>
<feature type="domain" description="SIS" evidence="1">
    <location>
        <begin position="44"/>
        <end position="203"/>
    </location>
</feature>
<dbReference type="Proteomes" id="UP001217582">
    <property type="component" value="Chromosome 8"/>
</dbReference>
<evidence type="ECO:0000313" key="3">
    <source>
        <dbReference type="Proteomes" id="UP001217582"/>
    </source>
</evidence>
<gene>
    <name evidence="2" type="ORF">MARU1_003597</name>
</gene>
<dbReference type="GO" id="GO:1901135">
    <property type="term" value="P:carbohydrate derivative metabolic process"/>
    <property type="evidence" value="ECO:0007669"/>
    <property type="project" value="InterPro"/>
</dbReference>
<dbReference type="EMBL" id="CP119923">
    <property type="protein sequence ID" value="WFD17542.1"/>
    <property type="molecule type" value="Genomic_DNA"/>
</dbReference>
<dbReference type="GO" id="GO:0097367">
    <property type="term" value="F:carbohydrate derivative binding"/>
    <property type="evidence" value="ECO:0007669"/>
    <property type="project" value="InterPro"/>
</dbReference>
<dbReference type="SUPFAM" id="SSF53697">
    <property type="entry name" value="SIS domain"/>
    <property type="match status" value="1"/>
</dbReference>
<dbReference type="InterPro" id="IPR046348">
    <property type="entry name" value="SIS_dom_sf"/>
</dbReference>
<name>A0AAJ6CNS5_9BASI</name>
<organism evidence="2 3">
    <name type="scientific">Malassezia arunalokei</name>
    <dbReference type="NCBI Taxonomy" id="1514897"/>
    <lineage>
        <taxon>Eukaryota</taxon>
        <taxon>Fungi</taxon>
        <taxon>Dikarya</taxon>
        <taxon>Basidiomycota</taxon>
        <taxon>Ustilaginomycotina</taxon>
        <taxon>Malasseziomycetes</taxon>
        <taxon>Malasseziales</taxon>
        <taxon>Malasseziaceae</taxon>
        <taxon>Malassezia</taxon>
    </lineage>
</organism>
<dbReference type="InterPro" id="IPR035474">
    <property type="entry name" value="SIS_Kpsf"/>
</dbReference>
<dbReference type="AlphaFoldDB" id="A0AAJ6CNS5"/>
<dbReference type="InterPro" id="IPR001347">
    <property type="entry name" value="SIS_dom"/>
</dbReference>
<dbReference type="PANTHER" id="PTHR38418">
    <property type="entry name" value="SUGAR ISOMERASE, KPSF/GUTQ (AFU_ORTHOLOGUE AFUA_6G08860)"/>
    <property type="match status" value="1"/>
</dbReference>
<protein>
    <recommendedName>
        <fullName evidence="1">SIS domain-containing protein</fullName>
    </recommendedName>
</protein>